<dbReference type="EMBL" id="JACHNE010000001">
    <property type="protein sequence ID" value="MBB5800168.1"/>
    <property type="molecule type" value="Genomic_DNA"/>
</dbReference>
<dbReference type="AlphaFoldDB" id="A0A7W9HDY8"/>
<dbReference type="Proteomes" id="UP000590647">
    <property type="component" value="Unassembled WGS sequence"/>
</dbReference>
<keyword evidence="2" id="KW-1185">Reference proteome</keyword>
<evidence type="ECO:0000313" key="1">
    <source>
        <dbReference type="EMBL" id="MBB5800168.1"/>
    </source>
</evidence>
<protein>
    <submittedName>
        <fullName evidence="1">Uncharacterized protein</fullName>
    </submittedName>
</protein>
<dbReference type="NCBIfam" id="NF047541">
    <property type="entry name" value="telomere_Tpg"/>
    <property type="match status" value="1"/>
</dbReference>
<proteinExistence type="predicted"/>
<name>A0A7W9HDY8_9ACTN</name>
<reference evidence="1 2" key="1">
    <citation type="submission" date="2020-08" db="EMBL/GenBank/DDBJ databases">
        <title>Sequencing the genomes of 1000 actinobacteria strains.</title>
        <authorList>
            <person name="Klenk H.-P."/>
        </authorList>
    </citation>
    <scope>NUCLEOTIDE SEQUENCE [LARGE SCALE GENOMIC DNA]</scope>
    <source>
        <strain evidence="1 2">DSM 40084</strain>
    </source>
</reference>
<organism evidence="1 2">
    <name type="scientific">Streptomyces caelestis</name>
    <dbReference type="NCBI Taxonomy" id="36816"/>
    <lineage>
        <taxon>Bacteria</taxon>
        <taxon>Bacillati</taxon>
        <taxon>Actinomycetota</taxon>
        <taxon>Actinomycetes</taxon>
        <taxon>Kitasatosporales</taxon>
        <taxon>Streptomycetaceae</taxon>
        <taxon>Streptomyces</taxon>
    </lineage>
</organism>
<dbReference type="RefSeq" id="WP_230299852.1">
    <property type="nucleotide sequence ID" value="NZ_JACHNE010000001.1"/>
</dbReference>
<evidence type="ECO:0000313" key="2">
    <source>
        <dbReference type="Proteomes" id="UP000590647"/>
    </source>
</evidence>
<accession>A0A7W9HDY8</accession>
<gene>
    <name evidence="1" type="ORF">HDA41_008132</name>
</gene>
<dbReference type="InterPro" id="IPR058118">
    <property type="entry name" value="Tpg"/>
</dbReference>
<sequence length="176" mass="19570">MPYYEPWPALKRATWRPDIRAAVLANQRVGIHRKLMKAAVAADLYPVAIGTGCIVHPSTGPSPLDVLPYTDEGKPAPGTTDDARIRDITQALPPRRADRLFTARERGAKERQLQRIAAGGLAEMYFRNNNTRAHGLGVEFTDVEHVEIGLRCARTCGPPWKSERPSWQPPEKPTVN</sequence>
<comment type="caution">
    <text evidence="1">The sequence shown here is derived from an EMBL/GenBank/DDBJ whole genome shotgun (WGS) entry which is preliminary data.</text>
</comment>